<accession>A0ACC1JEX1</accession>
<sequence>MPTKYDKWTREESEKMLDYLCRPENLRIFLYNKNYCYNQISEHILRDRSAGQIKNKLASLENRYKKAQRQLQKWLEDYSLDADSLTSEQQKEMQECFDPPVPEYTQLDTVFKAKPTRLRVSLLSFESTSQQPTIDVASVAMQSKKRRIDDPDGPEFLQSPAFNVRRHTESELRGLPRPRTESGPSTSATTTTASGDANHSGLLAGHSQLPLMPPSVSTETTITTNNSMASSRIPSHQGSNISGFSPMPSNHLSPFSGWTMGQSSRDSSYQDSNGFLGLSPDPPIDQRRNSIAAIVHAPGSYSPGQLLHLSSTGPSLPSHRNSDASSSTARIEYVRTLPNRPLNPEEITLHNRELTIREREQEHQHRLDVIRQQQEYHISLAQIELQQRELAVREKEAELASRSIGFSREVSGAPRRASFVASLESYRIGSPMLPEPMAYRGTRHMSFQADTNTPLINVTAPQPHVAIPPSPTKHNSHVATVANSSGASDRSGTDLLNLPSDDLLKYRTTAAPEEQHLQHSGSSHQEPMASNSMLSQHNYVLSPSALASVSGGGVAAHSEIPLINAPAAHACDSNDTVHSKSSSATATATAPADRFSYASKLTESQYTPPVRLSHH</sequence>
<comment type="caution">
    <text evidence="1">The sequence shown here is derived from an EMBL/GenBank/DDBJ whole genome shotgun (WGS) entry which is preliminary data.</text>
</comment>
<gene>
    <name evidence="1" type="ORF">FBU59_001214</name>
</gene>
<evidence type="ECO:0000313" key="2">
    <source>
        <dbReference type="Proteomes" id="UP001150603"/>
    </source>
</evidence>
<evidence type="ECO:0000313" key="1">
    <source>
        <dbReference type="EMBL" id="KAJ1949271.1"/>
    </source>
</evidence>
<dbReference type="Proteomes" id="UP001150603">
    <property type="component" value="Unassembled WGS sequence"/>
</dbReference>
<dbReference type="EMBL" id="JANBPW010000499">
    <property type="protein sequence ID" value="KAJ1949271.1"/>
    <property type="molecule type" value="Genomic_DNA"/>
</dbReference>
<reference evidence="1" key="1">
    <citation type="submission" date="2022-07" db="EMBL/GenBank/DDBJ databases">
        <title>Phylogenomic reconstructions and comparative analyses of Kickxellomycotina fungi.</title>
        <authorList>
            <person name="Reynolds N.K."/>
            <person name="Stajich J.E."/>
            <person name="Barry K."/>
            <person name="Grigoriev I.V."/>
            <person name="Crous P."/>
            <person name="Smith M.E."/>
        </authorList>
    </citation>
    <scope>NUCLEOTIDE SEQUENCE</scope>
    <source>
        <strain evidence="1">NRRL 5244</strain>
    </source>
</reference>
<protein>
    <submittedName>
        <fullName evidence="1">Uncharacterized protein</fullName>
    </submittedName>
</protein>
<name>A0ACC1JEX1_9FUNG</name>
<proteinExistence type="predicted"/>
<organism evidence="1 2">
    <name type="scientific">Linderina macrospora</name>
    <dbReference type="NCBI Taxonomy" id="4868"/>
    <lineage>
        <taxon>Eukaryota</taxon>
        <taxon>Fungi</taxon>
        <taxon>Fungi incertae sedis</taxon>
        <taxon>Zoopagomycota</taxon>
        <taxon>Kickxellomycotina</taxon>
        <taxon>Kickxellomycetes</taxon>
        <taxon>Kickxellales</taxon>
        <taxon>Kickxellaceae</taxon>
        <taxon>Linderina</taxon>
    </lineage>
</organism>
<keyword evidence="2" id="KW-1185">Reference proteome</keyword>